<dbReference type="Proteomes" id="UP000762676">
    <property type="component" value="Unassembled WGS sequence"/>
</dbReference>
<dbReference type="EMBL" id="BMAT01005840">
    <property type="protein sequence ID" value="GFS00593.1"/>
    <property type="molecule type" value="Genomic_DNA"/>
</dbReference>
<comment type="caution">
    <text evidence="2">The sequence shown here is derived from an EMBL/GenBank/DDBJ whole genome shotgun (WGS) entry which is preliminary data.</text>
</comment>
<accession>A0AAV4HT77</accession>
<organism evidence="2 3">
    <name type="scientific">Elysia marginata</name>
    <dbReference type="NCBI Taxonomy" id="1093978"/>
    <lineage>
        <taxon>Eukaryota</taxon>
        <taxon>Metazoa</taxon>
        <taxon>Spiralia</taxon>
        <taxon>Lophotrochozoa</taxon>
        <taxon>Mollusca</taxon>
        <taxon>Gastropoda</taxon>
        <taxon>Heterobranchia</taxon>
        <taxon>Euthyneura</taxon>
        <taxon>Panpulmonata</taxon>
        <taxon>Sacoglossa</taxon>
        <taxon>Placobranchoidea</taxon>
        <taxon>Plakobranchidae</taxon>
        <taxon>Elysia</taxon>
    </lineage>
</organism>
<proteinExistence type="predicted"/>
<name>A0AAV4HT77_9GAST</name>
<protein>
    <submittedName>
        <fullName evidence="2">Uncharacterized protein</fullName>
    </submittedName>
</protein>
<feature type="region of interest" description="Disordered" evidence="1">
    <location>
        <begin position="74"/>
        <end position="101"/>
    </location>
</feature>
<gene>
    <name evidence="2" type="ORF">ElyMa_002818300</name>
</gene>
<reference evidence="2 3" key="1">
    <citation type="journal article" date="2021" name="Elife">
        <title>Chloroplast acquisition without the gene transfer in kleptoplastic sea slugs, Plakobranchus ocellatus.</title>
        <authorList>
            <person name="Maeda T."/>
            <person name="Takahashi S."/>
            <person name="Yoshida T."/>
            <person name="Shimamura S."/>
            <person name="Takaki Y."/>
            <person name="Nagai Y."/>
            <person name="Toyoda A."/>
            <person name="Suzuki Y."/>
            <person name="Arimoto A."/>
            <person name="Ishii H."/>
            <person name="Satoh N."/>
            <person name="Nishiyama T."/>
            <person name="Hasebe M."/>
            <person name="Maruyama T."/>
            <person name="Minagawa J."/>
            <person name="Obokata J."/>
            <person name="Shigenobu S."/>
        </authorList>
    </citation>
    <scope>NUCLEOTIDE SEQUENCE [LARGE SCALE GENOMIC DNA]</scope>
</reference>
<evidence type="ECO:0000313" key="2">
    <source>
        <dbReference type="EMBL" id="GFS00593.1"/>
    </source>
</evidence>
<sequence>MQNRKCQPKIDLNAPKPREHPGLQAPVGLVCQGEKGLNISGELDKFSSPTVFSTTNPPYYIHIDLSSITLDGRRNKGSIGRYSHPSPPFFSSTKNKRRNGF</sequence>
<feature type="region of interest" description="Disordered" evidence="1">
    <location>
        <begin position="1"/>
        <end position="24"/>
    </location>
</feature>
<keyword evidence="3" id="KW-1185">Reference proteome</keyword>
<evidence type="ECO:0000313" key="3">
    <source>
        <dbReference type="Proteomes" id="UP000762676"/>
    </source>
</evidence>
<dbReference type="AlphaFoldDB" id="A0AAV4HT77"/>
<evidence type="ECO:0000256" key="1">
    <source>
        <dbReference type="SAM" id="MobiDB-lite"/>
    </source>
</evidence>